<dbReference type="EC" id="2.1.1.198" evidence="6"/>
<evidence type="ECO:0000313" key="8">
    <source>
        <dbReference type="EMBL" id="ABM77352.1"/>
    </source>
</evidence>
<feature type="domain" description="Tetrapyrrole methylase" evidence="7">
    <location>
        <begin position="12"/>
        <end position="208"/>
    </location>
</feature>
<dbReference type="InterPro" id="IPR000878">
    <property type="entry name" value="4pyrrol_Mease"/>
</dbReference>
<evidence type="ECO:0000256" key="5">
    <source>
        <dbReference type="ARBA" id="ARBA00022691"/>
    </source>
</evidence>
<dbReference type="NCBIfam" id="TIGR00096">
    <property type="entry name" value="16S rRNA (cytidine(1402)-2'-O)-methyltransferase"/>
    <property type="match status" value="1"/>
</dbReference>
<evidence type="ECO:0000256" key="3">
    <source>
        <dbReference type="ARBA" id="ARBA00022603"/>
    </source>
</evidence>
<keyword evidence="1 6" id="KW-0963">Cytoplasm</keyword>
<dbReference type="PANTHER" id="PTHR46111:SF1">
    <property type="entry name" value="RIBOSOMAL RNA SMALL SUBUNIT METHYLTRANSFERASE I"/>
    <property type="match status" value="1"/>
</dbReference>
<evidence type="ECO:0000259" key="7">
    <source>
        <dbReference type="Pfam" id="PF00590"/>
    </source>
</evidence>
<evidence type="ECO:0000313" key="9">
    <source>
        <dbReference type="Proteomes" id="UP000002274"/>
    </source>
</evidence>
<gene>
    <name evidence="6" type="primary">rsmI</name>
    <name evidence="8" type="ordered locus">P9303_06001</name>
</gene>
<dbReference type="STRING" id="59922.P9303_06001"/>
<comment type="function">
    <text evidence="6">Catalyzes the 2'-O-methylation of the ribose of cytidine 1402 (C1402) in 16S rRNA.</text>
</comment>
<dbReference type="PIRSF" id="PIRSF005917">
    <property type="entry name" value="MTase_YraL"/>
    <property type="match status" value="1"/>
</dbReference>
<organism evidence="8 9">
    <name type="scientific">Prochlorococcus marinus (strain MIT 9303)</name>
    <dbReference type="NCBI Taxonomy" id="59922"/>
    <lineage>
        <taxon>Bacteria</taxon>
        <taxon>Bacillati</taxon>
        <taxon>Cyanobacteriota</taxon>
        <taxon>Cyanophyceae</taxon>
        <taxon>Synechococcales</taxon>
        <taxon>Prochlorococcaceae</taxon>
        <taxon>Prochlorococcus</taxon>
    </lineage>
</organism>
<dbReference type="SUPFAM" id="SSF53790">
    <property type="entry name" value="Tetrapyrrole methylase"/>
    <property type="match status" value="1"/>
</dbReference>
<proteinExistence type="inferred from homology"/>
<dbReference type="CDD" id="cd11648">
    <property type="entry name" value="RsmI"/>
    <property type="match status" value="1"/>
</dbReference>
<dbReference type="InterPro" id="IPR018063">
    <property type="entry name" value="SAM_MeTrfase_RsmI_CS"/>
</dbReference>
<accession>A2C792</accession>
<dbReference type="InterPro" id="IPR014776">
    <property type="entry name" value="4pyrrole_Mease_sub2"/>
</dbReference>
<name>A2C792_PROM3</name>
<dbReference type="RefSeq" id="WP_011825272.1">
    <property type="nucleotide sequence ID" value="NC_008820.1"/>
</dbReference>
<dbReference type="Proteomes" id="UP000002274">
    <property type="component" value="Chromosome"/>
</dbReference>
<comment type="subcellular location">
    <subcellularLocation>
        <location evidence="6">Cytoplasm</location>
    </subcellularLocation>
</comment>
<dbReference type="PANTHER" id="PTHR46111">
    <property type="entry name" value="RIBOSOMAL RNA SMALL SUBUNIT METHYLTRANSFERASE I"/>
    <property type="match status" value="1"/>
</dbReference>
<dbReference type="PROSITE" id="PS01296">
    <property type="entry name" value="RSMI"/>
    <property type="match status" value="1"/>
</dbReference>
<dbReference type="HAMAP" id="MF_01877">
    <property type="entry name" value="16SrRNA_methyltr_I"/>
    <property type="match status" value="1"/>
</dbReference>
<evidence type="ECO:0000256" key="4">
    <source>
        <dbReference type="ARBA" id="ARBA00022679"/>
    </source>
</evidence>
<keyword evidence="3 6" id="KW-0489">Methyltransferase</keyword>
<comment type="catalytic activity">
    <reaction evidence="6">
        <text>cytidine(1402) in 16S rRNA + S-adenosyl-L-methionine = 2'-O-methylcytidine(1402) in 16S rRNA + S-adenosyl-L-homocysteine + H(+)</text>
        <dbReference type="Rhea" id="RHEA:42924"/>
        <dbReference type="Rhea" id="RHEA-COMP:10285"/>
        <dbReference type="Rhea" id="RHEA-COMP:10286"/>
        <dbReference type="ChEBI" id="CHEBI:15378"/>
        <dbReference type="ChEBI" id="CHEBI:57856"/>
        <dbReference type="ChEBI" id="CHEBI:59789"/>
        <dbReference type="ChEBI" id="CHEBI:74495"/>
        <dbReference type="ChEBI" id="CHEBI:82748"/>
        <dbReference type="EC" id="2.1.1.198"/>
    </reaction>
</comment>
<dbReference type="GO" id="GO:0070677">
    <property type="term" value="F:rRNA (cytosine-2'-O-)-methyltransferase activity"/>
    <property type="evidence" value="ECO:0007669"/>
    <property type="project" value="UniProtKB-UniRule"/>
</dbReference>
<keyword evidence="5 6" id="KW-0949">S-adenosyl-L-methionine</keyword>
<evidence type="ECO:0000256" key="6">
    <source>
        <dbReference type="HAMAP-Rule" id="MF_01877"/>
    </source>
</evidence>
<dbReference type="Gene3D" id="3.30.950.10">
    <property type="entry name" value="Methyltransferase, Cobalt-precorrin-4 Transmethylase, Domain 2"/>
    <property type="match status" value="1"/>
</dbReference>
<dbReference type="Pfam" id="PF00590">
    <property type="entry name" value="TP_methylase"/>
    <property type="match status" value="1"/>
</dbReference>
<dbReference type="GO" id="GO:0005737">
    <property type="term" value="C:cytoplasm"/>
    <property type="evidence" value="ECO:0007669"/>
    <property type="project" value="UniProtKB-SubCell"/>
</dbReference>
<comment type="similarity">
    <text evidence="6">Belongs to the methyltransferase superfamily. RsmI family.</text>
</comment>
<evidence type="ECO:0000256" key="1">
    <source>
        <dbReference type="ARBA" id="ARBA00022490"/>
    </source>
</evidence>
<evidence type="ECO:0000256" key="2">
    <source>
        <dbReference type="ARBA" id="ARBA00022552"/>
    </source>
</evidence>
<dbReference type="Gene3D" id="3.40.1010.10">
    <property type="entry name" value="Cobalt-precorrin-4 Transmethylase, Domain 1"/>
    <property type="match status" value="1"/>
</dbReference>
<dbReference type="KEGG" id="pmf:P9303_06001"/>
<keyword evidence="4 6" id="KW-0808">Transferase</keyword>
<keyword evidence="2 6" id="KW-0698">rRNA processing</keyword>
<dbReference type="InterPro" id="IPR014777">
    <property type="entry name" value="4pyrrole_Mease_sub1"/>
</dbReference>
<dbReference type="FunFam" id="3.30.950.10:FF:000002">
    <property type="entry name" value="Ribosomal RNA small subunit methyltransferase I"/>
    <property type="match status" value="1"/>
</dbReference>
<reference evidence="8 9" key="1">
    <citation type="journal article" date="2007" name="PLoS Genet.">
        <title>Patterns and implications of gene gain and loss in the evolution of Prochlorococcus.</title>
        <authorList>
            <person name="Kettler G.C."/>
            <person name="Martiny A.C."/>
            <person name="Huang K."/>
            <person name="Zucker J."/>
            <person name="Coleman M.L."/>
            <person name="Rodrigue S."/>
            <person name="Chen F."/>
            <person name="Lapidus A."/>
            <person name="Ferriera S."/>
            <person name="Johnson J."/>
            <person name="Steglich C."/>
            <person name="Church G.M."/>
            <person name="Richardson P."/>
            <person name="Chisholm S.W."/>
        </authorList>
    </citation>
    <scope>NUCLEOTIDE SEQUENCE [LARGE SCALE GENOMIC DNA]</scope>
    <source>
        <strain evidence="8 9">MIT 9303</strain>
    </source>
</reference>
<dbReference type="InterPro" id="IPR035996">
    <property type="entry name" value="4pyrrol_Methylase_sf"/>
</dbReference>
<dbReference type="BioCyc" id="PMAR59922:G1G80-551-MONOMER"/>
<protein>
    <recommendedName>
        <fullName evidence="6">Ribosomal RNA small subunit methyltransferase I</fullName>
        <ecNumber evidence="6">2.1.1.198</ecNumber>
    </recommendedName>
    <alternativeName>
        <fullName evidence="6">16S rRNA 2'-O-ribose C1402 methyltransferase</fullName>
    </alternativeName>
    <alternativeName>
        <fullName evidence="6">rRNA (cytidine-2'-O-)-methyltransferase RsmI</fullName>
    </alternativeName>
</protein>
<dbReference type="EMBL" id="CP000554">
    <property type="protein sequence ID" value="ABM77352.1"/>
    <property type="molecule type" value="Genomic_DNA"/>
</dbReference>
<dbReference type="InterPro" id="IPR008189">
    <property type="entry name" value="rRNA_ssu_MeTfrase_I"/>
</dbReference>
<sequence length="289" mass="30882">MSQREEPAPGVLYVVGTPIGHLGDLSPRARSVLKNVSAIACEDTRHSGHLLNSLGAQSQRFSFHQHNTKARLPQLLQLLNEGQSLALISDAGLPGISDPGEQLVAAAKAAGHQVICIPGPCAATTALVSSGLPSGRFCFEGFLASRGKERRQQLSAVASETRTTILYEAPHRLVQLLKELAQLCGDERPLQVARELTKRHEQQIGPTIAAALQHFLEHKPLGECTLVLGGAPLSGPDQQSDAHWRAELTALMASGASASDAARQLAQQSGQSRRALYALVHQMVENESE</sequence>
<dbReference type="HOGENOM" id="CLU_044779_2_0_3"/>
<dbReference type="AlphaFoldDB" id="A2C792"/>